<evidence type="ECO:0000313" key="2">
    <source>
        <dbReference type="Proteomes" id="UP000663722"/>
    </source>
</evidence>
<dbReference type="EMBL" id="CP061800">
    <property type="protein sequence ID" value="QTA88456.1"/>
    <property type="molecule type" value="Genomic_DNA"/>
</dbReference>
<protein>
    <submittedName>
        <fullName evidence="1">Uncharacterized protein</fullName>
    </submittedName>
</protein>
<dbReference type="KEGG" id="dmm:dnm_045020"/>
<proteinExistence type="predicted"/>
<reference evidence="1" key="1">
    <citation type="journal article" date="2021" name="Microb. Physiol.">
        <title>Proteogenomic Insights into the Physiology of Marine, Sulfate-Reducing, Filamentous Desulfonema limicola and Desulfonema magnum.</title>
        <authorList>
            <person name="Schnaars V."/>
            <person name="Wohlbrand L."/>
            <person name="Scheve S."/>
            <person name="Hinrichs C."/>
            <person name="Reinhardt R."/>
            <person name="Rabus R."/>
        </authorList>
    </citation>
    <scope>NUCLEOTIDE SEQUENCE</scope>
    <source>
        <strain evidence="1">4be13</strain>
    </source>
</reference>
<dbReference type="Proteomes" id="UP000663722">
    <property type="component" value="Chromosome"/>
</dbReference>
<organism evidence="1 2">
    <name type="scientific">Desulfonema magnum</name>
    <dbReference type="NCBI Taxonomy" id="45655"/>
    <lineage>
        <taxon>Bacteria</taxon>
        <taxon>Pseudomonadati</taxon>
        <taxon>Thermodesulfobacteriota</taxon>
        <taxon>Desulfobacteria</taxon>
        <taxon>Desulfobacterales</taxon>
        <taxon>Desulfococcaceae</taxon>
        <taxon>Desulfonema</taxon>
    </lineage>
</organism>
<gene>
    <name evidence="1" type="ORF">dnm_045020</name>
</gene>
<name>A0A975BMW4_9BACT</name>
<sequence>MWSADHGRLYKNFSLSDGKLPELNIRTDLGKMNIVWL</sequence>
<dbReference type="AlphaFoldDB" id="A0A975BMW4"/>
<keyword evidence="2" id="KW-1185">Reference proteome</keyword>
<evidence type="ECO:0000313" key="1">
    <source>
        <dbReference type="EMBL" id="QTA88456.1"/>
    </source>
</evidence>
<accession>A0A975BMW4</accession>